<dbReference type="RefSeq" id="WP_020896783.1">
    <property type="nucleotide sequence ID" value="NZ_ATMR01000128.1"/>
</dbReference>
<accession>S7VPD5</accession>
<dbReference type="EMBL" id="ATMR01000128">
    <property type="protein sequence ID" value="EPR72110.1"/>
    <property type="molecule type" value="Genomic_DNA"/>
</dbReference>
<gene>
    <name evidence="2" type="ORF">ADIWIN_2949</name>
</gene>
<dbReference type="InterPro" id="IPR031939">
    <property type="entry name" value="Adhesin_E-like"/>
</dbReference>
<reference evidence="2 3" key="1">
    <citation type="journal article" date="2013" name="Genome Announc.">
        <title>Draft Genome Sequence of Winogradskyella psychrotolerans RS-3T, Isolated from the Marine Transect of Kongsfjorden, Ny-Alesund, Svalbard, Arctic Ocean.</title>
        <authorList>
            <person name="Kumar Pinnaka A."/>
            <person name="Ara S."/>
            <person name="Singh A."/>
            <person name="Shivaji S."/>
        </authorList>
    </citation>
    <scope>NUCLEOTIDE SEQUENCE [LARGE SCALE GENOMIC DNA]</scope>
    <source>
        <strain evidence="2 3">RS-3</strain>
    </source>
</reference>
<feature type="domain" description="Surface-adhesin protein E-like" evidence="1">
    <location>
        <begin position="41"/>
        <end position="125"/>
    </location>
</feature>
<keyword evidence="3" id="KW-1185">Reference proteome</keyword>
<organism evidence="2 3">
    <name type="scientific">Winogradskyella psychrotolerans RS-3</name>
    <dbReference type="NCBI Taxonomy" id="641526"/>
    <lineage>
        <taxon>Bacteria</taxon>
        <taxon>Pseudomonadati</taxon>
        <taxon>Bacteroidota</taxon>
        <taxon>Flavobacteriia</taxon>
        <taxon>Flavobacteriales</taxon>
        <taxon>Flavobacteriaceae</taxon>
        <taxon>Winogradskyella</taxon>
    </lineage>
</organism>
<proteinExistence type="predicted"/>
<evidence type="ECO:0000259" key="1">
    <source>
        <dbReference type="Pfam" id="PF16747"/>
    </source>
</evidence>
<dbReference type="Pfam" id="PF16747">
    <property type="entry name" value="Adhesin_E"/>
    <property type="match status" value="1"/>
</dbReference>
<sequence length="125" mass="14772">MKYLIILFFAFYLNANSQTSDWKLLNENEEYKLFTRDHSDKAAWYKIEYKKIKVNETIFGNKQKIKKILILHKFDCENKMIGTLAEISYDENGDTIDSNDYGKYADLENVIPDSLGEMILFKFCN</sequence>
<name>S7VPD5_9FLAO</name>
<comment type="caution">
    <text evidence="2">The sequence shown here is derived from an EMBL/GenBank/DDBJ whole genome shotgun (WGS) entry which is preliminary data.</text>
</comment>
<dbReference type="Proteomes" id="UP000014962">
    <property type="component" value="Unassembled WGS sequence"/>
</dbReference>
<protein>
    <recommendedName>
        <fullName evidence="1">Surface-adhesin protein E-like domain-containing protein</fullName>
    </recommendedName>
</protein>
<dbReference type="OrthoDB" id="1257922at2"/>
<dbReference type="AlphaFoldDB" id="S7VPD5"/>
<evidence type="ECO:0000313" key="3">
    <source>
        <dbReference type="Proteomes" id="UP000014962"/>
    </source>
</evidence>
<evidence type="ECO:0000313" key="2">
    <source>
        <dbReference type="EMBL" id="EPR72110.1"/>
    </source>
</evidence>